<dbReference type="InterPro" id="IPR021858">
    <property type="entry name" value="Fun_TF"/>
</dbReference>
<evidence type="ECO:0000313" key="3">
    <source>
        <dbReference type="EMBL" id="KAH7309043.1"/>
    </source>
</evidence>
<dbReference type="GO" id="GO:0005634">
    <property type="term" value="C:nucleus"/>
    <property type="evidence" value="ECO:0007669"/>
    <property type="project" value="UniProtKB-SubCell"/>
</dbReference>
<evidence type="ECO:0000313" key="4">
    <source>
        <dbReference type="Proteomes" id="UP000813444"/>
    </source>
</evidence>
<sequence length="373" mass="42716">MHNDDAVLAALLSLAGLFVHDYYPSQDIRDDVHKYFSYAESCLSKRMSNISDTVKTTYQIDRTVTLLFILSYHDLMLPERRVKSLADPRWYIGFRQCEALISQTEARIRGFQNAHLQLSSLRKAQYTLVTYHTSIAESLLPVNVDFEVYCEADRFSWSLWDLDTESCKLDPILGFPRMALYIFSQITFLNNRVVQEPRTTLLVIRMPCLRKMLLQLAEEAAGDGPIGKAIAQAWLLSTMLYLNCRLLRVPRTDDEVMRDVNALAACVARIPTSGATFTGTIPIFPVFILGLLSKFPPHRVLVQEWLFSVANSPVRSNVPLLLNCLRGAWTWIDKRLDPLIQPELPDEVVDRTPWWEEMVKAVRDQEKATLCLT</sequence>
<dbReference type="OrthoDB" id="3597252at2759"/>
<comment type="subcellular location">
    <subcellularLocation>
        <location evidence="1">Nucleus</location>
    </subcellularLocation>
</comment>
<proteinExistence type="predicted"/>
<keyword evidence="4" id="KW-1185">Reference proteome</keyword>
<evidence type="ECO:0000256" key="1">
    <source>
        <dbReference type="ARBA" id="ARBA00004123"/>
    </source>
</evidence>
<accession>A0A8K0SIG1</accession>
<gene>
    <name evidence="3" type="ORF">B0I35DRAFT_441285</name>
</gene>
<reference evidence="3" key="1">
    <citation type="journal article" date="2021" name="Nat. Commun.">
        <title>Genetic determinants of endophytism in the Arabidopsis root mycobiome.</title>
        <authorList>
            <person name="Mesny F."/>
            <person name="Miyauchi S."/>
            <person name="Thiergart T."/>
            <person name="Pickel B."/>
            <person name="Atanasova L."/>
            <person name="Karlsson M."/>
            <person name="Huettel B."/>
            <person name="Barry K.W."/>
            <person name="Haridas S."/>
            <person name="Chen C."/>
            <person name="Bauer D."/>
            <person name="Andreopoulos W."/>
            <person name="Pangilinan J."/>
            <person name="LaButti K."/>
            <person name="Riley R."/>
            <person name="Lipzen A."/>
            <person name="Clum A."/>
            <person name="Drula E."/>
            <person name="Henrissat B."/>
            <person name="Kohler A."/>
            <person name="Grigoriev I.V."/>
            <person name="Martin F.M."/>
            <person name="Hacquard S."/>
        </authorList>
    </citation>
    <scope>NUCLEOTIDE SEQUENCE</scope>
    <source>
        <strain evidence="3">MPI-CAGE-CH-0235</strain>
    </source>
</reference>
<comment type="caution">
    <text evidence="3">The sequence shown here is derived from an EMBL/GenBank/DDBJ whole genome shotgun (WGS) entry which is preliminary data.</text>
</comment>
<dbReference type="PANTHER" id="PTHR37534:SF46">
    <property type="entry name" value="ZN(II)2CYS6 TRANSCRIPTION FACTOR (EUROFUNG)"/>
    <property type="match status" value="1"/>
</dbReference>
<dbReference type="AlphaFoldDB" id="A0A8K0SIG1"/>
<dbReference type="Proteomes" id="UP000813444">
    <property type="component" value="Unassembled WGS sequence"/>
</dbReference>
<dbReference type="PANTHER" id="PTHR37534">
    <property type="entry name" value="TRANSCRIPTIONAL ACTIVATOR PROTEIN UGA3"/>
    <property type="match status" value="1"/>
</dbReference>
<evidence type="ECO:0000256" key="2">
    <source>
        <dbReference type="ARBA" id="ARBA00023242"/>
    </source>
</evidence>
<keyword evidence="2" id="KW-0539">Nucleus</keyword>
<dbReference type="EMBL" id="JAGPNK010000014">
    <property type="protein sequence ID" value="KAH7309043.1"/>
    <property type="molecule type" value="Genomic_DNA"/>
</dbReference>
<organism evidence="3 4">
    <name type="scientific">Stachybotrys elegans</name>
    <dbReference type="NCBI Taxonomy" id="80388"/>
    <lineage>
        <taxon>Eukaryota</taxon>
        <taxon>Fungi</taxon>
        <taxon>Dikarya</taxon>
        <taxon>Ascomycota</taxon>
        <taxon>Pezizomycotina</taxon>
        <taxon>Sordariomycetes</taxon>
        <taxon>Hypocreomycetidae</taxon>
        <taxon>Hypocreales</taxon>
        <taxon>Stachybotryaceae</taxon>
        <taxon>Stachybotrys</taxon>
    </lineage>
</organism>
<protein>
    <submittedName>
        <fullName evidence="3">Fungal-specific transcription factor domain-containing protein</fullName>
    </submittedName>
</protein>
<name>A0A8K0SIG1_9HYPO</name>
<dbReference type="Pfam" id="PF11951">
    <property type="entry name" value="Fungal_trans_2"/>
    <property type="match status" value="1"/>
</dbReference>